<feature type="transmembrane region" description="Helical" evidence="1">
    <location>
        <begin position="114"/>
        <end position="131"/>
    </location>
</feature>
<accession>A0A0W8E838</accession>
<organism evidence="2">
    <name type="scientific">hydrocarbon metagenome</name>
    <dbReference type="NCBI Taxonomy" id="938273"/>
    <lineage>
        <taxon>unclassified sequences</taxon>
        <taxon>metagenomes</taxon>
        <taxon>ecological metagenomes</taxon>
    </lineage>
</organism>
<dbReference type="EMBL" id="LNQE01001840">
    <property type="protein sequence ID" value="KUG04795.1"/>
    <property type="molecule type" value="Genomic_DNA"/>
</dbReference>
<comment type="caution">
    <text evidence="2">The sequence shown here is derived from an EMBL/GenBank/DDBJ whole genome shotgun (WGS) entry which is preliminary data.</text>
</comment>
<sequence length="149" mass="16672">MWNGEKSIILSKLCVLLFMGLLLAVVVTAPWLTQWFVEFSQAGLREKAAYFMATIYVGSVPAAYLLFSLLKLLRQIEVGQVFTPKNVELLRRISWSCFVGAGIALISLLYYSPWFFLAVAAAFMGLIVRVVKNVVAQAVELKDEADYIV</sequence>
<keyword evidence="1" id="KW-0472">Membrane</keyword>
<dbReference type="AlphaFoldDB" id="A0A0W8E838"/>
<evidence type="ECO:0000256" key="1">
    <source>
        <dbReference type="SAM" id="Phobius"/>
    </source>
</evidence>
<reference evidence="2" key="1">
    <citation type="journal article" date="2015" name="Proc. Natl. Acad. Sci. U.S.A.">
        <title>Networks of energetic and metabolic interactions define dynamics in microbial communities.</title>
        <authorList>
            <person name="Embree M."/>
            <person name="Liu J.K."/>
            <person name="Al-Bassam M.M."/>
            <person name="Zengler K."/>
        </authorList>
    </citation>
    <scope>NUCLEOTIDE SEQUENCE</scope>
</reference>
<feature type="transmembrane region" description="Helical" evidence="1">
    <location>
        <begin position="49"/>
        <end position="69"/>
    </location>
</feature>
<gene>
    <name evidence="2" type="ORF">ASZ90_017784</name>
</gene>
<protein>
    <recommendedName>
        <fullName evidence="3">DUF2975 domain-containing protein</fullName>
    </recommendedName>
</protein>
<feature type="transmembrane region" description="Helical" evidence="1">
    <location>
        <begin position="89"/>
        <end position="108"/>
    </location>
</feature>
<dbReference type="Pfam" id="PF11188">
    <property type="entry name" value="DUF2975"/>
    <property type="match status" value="1"/>
</dbReference>
<name>A0A0W8E838_9ZZZZ</name>
<dbReference type="InterPro" id="IPR021354">
    <property type="entry name" value="DUF2975"/>
</dbReference>
<evidence type="ECO:0000313" key="2">
    <source>
        <dbReference type="EMBL" id="KUG04795.1"/>
    </source>
</evidence>
<keyword evidence="1" id="KW-1133">Transmembrane helix</keyword>
<proteinExistence type="predicted"/>
<feature type="transmembrane region" description="Helical" evidence="1">
    <location>
        <begin position="12"/>
        <end position="37"/>
    </location>
</feature>
<keyword evidence="1" id="KW-0812">Transmembrane</keyword>
<evidence type="ECO:0008006" key="3">
    <source>
        <dbReference type="Google" id="ProtNLM"/>
    </source>
</evidence>